<feature type="transmembrane region" description="Helical" evidence="1">
    <location>
        <begin position="883"/>
        <end position="904"/>
    </location>
</feature>
<keyword evidence="1" id="KW-0472">Membrane</keyword>
<evidence type="ECO:0000313" key="3">
    <source>
        <dbReference type="EMBL" id="MFM2486753.1"/>
    </source>
</evidence>
<keyword evidence="4" id="KW-1185">Reference proteome</keyword>
<dbReference type="CDD" id="cd20705">
    <property type="entry name" value="MIX_I"/>
    <property type="match status" value="1"/>
</dbReference>
<dbReference type="InterPro" id="IPR046864">
    <property type="entry name" value="VasX_N"/>
</dbReference>
<evidence type="ECO:0000259" key="2">
    <source>
        <dbReference type="Pfam" id="PF20249"/>
    </source>
</evidence>
<comment type="caution">
    <text evidence="3">The sequence shown here is derived from an EMBL/GenBank/DDBJ whole genome shotgun (WGS) entry which is preliminary data.</text>
</comment>
<feature type="transmembrane region" description="Helical" evidence="1">
    <location>
        <begin position="957"/>
        <end position="976"/>
    </location>
</feature>
<protein>
    <submittedName>
        <fullName evidence="3">Toxin VasX</fullName>
    </submittedName>
</protein>
<dbReference type="Pfam" id="PF20249">
    <property type="entry name" value="VasX_N"/>
    <property type="match status" value="1"/>
</dbReference>
<keyword evidence="1" id="KW-1133">Transmembrane helix</keyword>
<evidence type="ECO:0000313" key="4">
    <source>
        <dbReference type="Proteomes" id="UP001629953"/>
    </source>
</evidence>
<name>A0ABW9GD22_9GAMM</name>
<dbReference type="EMBL" id="JBEQCT010000011">
    <property type="protein sequence ID" value="MFM2486753.1"/>
    <property type="molecule type" value="Genomic_DNA"/>
</dbReference>
<feature type="transmembrane region" description="Helical" evidence="1">
    <location>
        <begin position="916"/>
        <end position="936"/>
    </location>
</feature>
<keyword evidence="1" id="KW-0812">Transmembrane</keyword>
<feature type="domain" description="Toxin VasX N-terminal region" evidence="2">
    <location>
        <begin position="143"/>
        <end position="243"/>
    </location>
</feature>
<proteinExistence type="predicted"/>
<feature type="transmembrane region" description="Helical" evidence="1">
    <location>
        <begin position="809"/>
        <end position="834"/>
    </location>
</feature>
<dbReference type="Proteomes" id="UP001629953">
    <property type="component" value="Unassembled WGS sequence"/>
</dbReference>
<accession>A0ABW9GD22</accession>
<sequence>MTDETDKITSKTACDGQKLFIEVTGIEHDEKQGFLFYDQTDMQELQSLEQQKVLDTTLEETPDKESQYTSIYSWNWQKQKEPRHVWLNVESEHKSIKLPLFQNVSATERRKKTAQKYQLQAIIPLSFMPHQNNVARKDSQQVPVRNGYLYIVYNKRIWRELQITTDSQGQPHFQDVDLFSYRTARDQPFVLETPRKATGKPLDCIWIPFKDNDSSTNIRIAFSEVPWSAARLNYLESTPTEINKRFTPLPQHLELATTLQAMRPRDLAAEMSLGNPYEFNQDLTGKVLSNTFNNAQANLANTTDQTIPSVNQHQYAAQVDAFAEILTKKSTDNQQSIDFSKNWAATTVTDWLSVAKTHVYRVMTLADPIQALRQILATTQYAQLYYQQLQKDARLQRNFKSAHLATKIIFPEQLGQQKNKLHEHLDLLKRGTGTPFNLSLRIDERATCRAQLEELKQHLYHHLSDRDLVLILKDITSLDDANGLGGHVLLNRCNSALLNDPIENDDLLLPEEKKHHAHSYLNQLISLYTDSALTQIIFLQQDVINEVSNYQQPAPANDGTGFLTLPHLSQWANQNLLLQPTDSVCIDTLTIATSTAEQKNSAESQFSQMRRIFGVIDKITSSYAEMWLKVANALRSDLYSVHFSKLYINNLSLIKILASDQFGSLEFISANNNQELNGLLIGLTGLEKNPSTNLNTKPYVYQQTGRKTAYGTANVNDEILADTSKNRLPKGMKANISKVEDVKFVVLKNPDKDIEKYLTESTRARRLVREGKLNAKTAYERFNVPIFIMAIEFWNLKNSIINYNKHDRLFSISSIMSAIVDLSAAAISAHNFYAMKAEKLSMTRAKVLSTSNKVAVYMGKDKGFTQQVGKFEFSVNLKESLSILDVVNITAGLFTVAVATWQMIRLWREEDYDAAMGMGMVAVGTLISTLASNLLAGSEIVEGAGIAEGVEAMTLGIVSWIGLIIVITGAAIVYYFTDTNIEKWLKHGPFGETPEATGPYAYLNQDPSLAFNQLLNLFLSLRAIVYPVDQLPHKYQKREALKKAGITHAVYISCNIPHLIHVNKSEYHFFAQQTFDSFEVDIQQSATLYNGYTIDSKPNPPHYRYLNSTSSKAAQPIDSYDTIEGKIYLFANTLKGKEKVIPIPPIGSSQKTSIVSKKSIHAKVQLQINDLIFPLPEIDQYQDVQADIQNKKTSKIKPDFSKKNQPYWQDSMNILEVKNV</sequence>
<reference evidence="3 4" key="1">
    <citation type="journal article" date="2013" name="Int. J. Syst. Evol. Microbiol.">
        <title>Celerinatantimonas yamalensis sp. nov., a cold-adapted diazotrophic bacterium from a cold permafrost brine.</title>
        <authorList>
            <person name="Shcherbakova V."/>
            <person name="Chuvilskaya N."/>
            <person name="Rivkina E."/>
            <person name="Demidov N."/>
            <person name="Uchaeva V."/>
            <person name="Suetin S."/>
            <person name="Suzina N."/>
            <person name="Gilichinsky D."/>
        </authorList>
    </citation>
    <scope>NUCLEOTIDE SEQUENCE [LARGE SCALE GENOMIC DNA]</scope>
    <source>
        <strain evidence="3 4">C7</strain>
    </source>
</reference>
<dbReference type="RefSeq" id="WP_408625054.1">
    <property type="nucleotide sequence ID" value="NZ_JBEQCT010000011.1"/>
</dbReference>
<gene>
    <name evidence="3" type="ORF">ABUE30_17110</name>
</gene>
<organism evidence="3 4">
    <name type="scientific">Celerinatantimonas yamalensis</name>
    <dbReference type="NCBI Taxonomy" id="559956"/>
    <lineage>
        <taxon>Bacteria</taxon>
        <taxon>Pseudomonadati</taxon>
        <taxon>Pseudomonadota</taxon>
        <taxon>Gammaproteobacteria</taxon>
        <taxon>Celerinatantimonadaceae</taxon>
        <taxon>Celerinatantimonas</taxon>
    </lineage>
</organism>
<evidence type="ECO:0000256" key="1">
    <source>
        <dbReference type="SAM" id="Phobius"/>
    </source>
</evidence>